<protein>
    <submittedName>
        <fullName evidence="1">Uncharacterized protein</fullName>
    </submittedName>
</protein>
<dbReference type="EMBL" id="BROH01000015">
    <property type="protein sequence ID" value="GKY89853.1"/>
    <property type="molecule type" value="Genomic_DNA"/>
</dbReference>
<dbReference type="Pfam" id="PF10117">
    <property type="entry name" value="McrBC"/>
    <property type="match status" value="1"/>
</dbReference>
<sequence length="95" mass="10832">MIDRTNRRWQELLSMARLFLQGRYQTTTGGSGQGTALLFEMNTLFEEYVGRLVTRALSKTDFSVSLQGGRLFCLSAETTERGLFPTKPDMDLHCY</sequence>
<organism evidence="1 2">
    <name type="scientific">Sinisalibacter aestuarii</name>
    <dbReference type="NCBI Taxonomy" id="2949426"/>
    <lineage>
        <taxon>Bacteria</taxon>
        <taxon>Pseudomonadati</taxon>
        <taxon>Pseudomonadota</taxon>
        <taxon>Alphaproteobacteria</taxon>
        <taxon>Rhodobacterales</taxon>
        <taxon>Roseobacteraceae</taxon>
        <taxon>Sinisalibacter</taxon>
    </lineage>
</organism>
<name>A0ABQ5LYZ3_9RHOB</name>
<dbReference type="InterPro" id="IPR019292">
    <property type="entry name" value="McrC"/>
</dbReference>
<gene>
    <name evidence="1" type="ORF">STA1M1_37220</name>
</gene>
<reference evidence="1" key="1">
    <citation type="journal article" date="2023" name="Int. J. Syst. Evol. Microbiol.">
        <title>Sinisalibacter aestuarii sp. nov., isolated from estuarine sediment of the Arakawa River.</title>
        <authorList>
            <person name="Arafat S.T."/>
            <person name="Hirano S."/>
            <person name="Sato A."/>
            <person name="Takeuchi K."/>
            <person name="Yasuda T."/>
            <person name="Terahara T."/>
            <person name="Hamada M."/>
            <person name="Kobayashi T."/>
        </authorList>
    </citation>
    <scope>NUCLEOTIDE SEQUENCE</scope>
    <source>
        <strain evidence="1">B-399</strain>
    </source>
</reference>
<keyword evidence="2" id="KW-1185">Reference proteome</keyword>
<evidence type="ECO:0000313" key="2">
    <source>
        <dbReference type="Proteomes" id="UP001144205"/>
    </source>
</evidence>
<dbReference type="Proteomes" id="UP001144205">
    <property type="component" value="Unassembled WGS sequence"/>
</dbReference>
<accession>A0ABQ5LYZ3</accession>
<proteinExistence type="predicted"/>
<evidence type="ECO:0000313" key="1">
    <source>
        <dbReference type="EMBL" id="GKY89853.1"/>
    </source>
</evidence>
<comment type="caution">
    <text evidence="1">The sequence shown here is derived from an EMBL/GenBank/DDBJ whole genome shotgun (WGS) entry which is preliminary data.</text>
</comment>
<dbReference type="RefSeq" id="WP_281843777.1">
    <property type="nucleotide sequence ID" value="NZ_BROH01000015.1"/>
</dbReference>